<proteinExistence type="predicted"/>
<dbReference type="PANTHER" id="PTHR33327">
    <property type="entry name" value="ENDONUCLEASE"/>
    <property type="match status" value="1"/>
</dbReference>
<sequence>MNKLPRNPPATGKYSSLKVRLISTYQKSDHRQLQKLLSGLELGDPKPSQLLRKMRDLSGKLLSDEALKAMWLNQLPTQIHAVISVNTGSSLEMLAAMADKMMEHFEPTSISSVSTTTTACQESLQIAVLSKQLEKMSLEIAELRTNQQNAGN</sequence>
<name>A0A2H1VWF4_SPOFR</name>
<organism evidence="1">
    <name type="scientific">Spodoptera frugiperda</name>
    <name type="common">Fall armyworm</name>
    <dbReference type="NCBI Taxonomy" id="7108"/>
    <lineage>
        <taxon>Eukaryota</taxon>
        <taxon>Metazoa</taxon>
        <taxon>Ecdysozoa</taxon>
        <taxon>Arthropoda</taxon>
        <taxon>Hexapoda</taxon>
        <taxon>Insecta</taxon>
        <taxon>Pterygota</taxon>
        <taxon>Neoptera</taxon>
        <taxon>Endopterygota</taxon>
        <taxon>Lepidoptera</taxon>
        <taxon>Glossata</taxon>
        <taxon>Ditrysia</taxon>
        <taxon>Noctuoidea</taxon>
        <taxon>Noctuidae</taxon>
        <taxon>Amphipyrinae</taxon>
        <taxon>Spodoptera</taxon>
    </lineage>
</organism>
<reference evidence="1" key="1">
    <citation type="submission" date="2016-07" db="EMBL/GenBank/DDBJ databases">
        <authorList>
            <person name="Bretaudeau A."/>
        </authorList>
    </citation>
    <scope>NUCLEOTIDE SEQUENCE</scope>
    <source>
        <strain evidence="1">Rice</strain>
        <tissue evidence="1">Whole body</tissue>
    </source>
</reference>
<evidence type="ECO:0000313" key="1">
    <source>
        <dbReference type="EMBL" id="SOQ45128.1"/>
    </source>
</evidence>
<protein>
    <submittedName>
        <fullName evidence="1">SFRICE_038602</fullName>
    </submittedName>
</protein>
<accession>A0A2H1VWF4</accession>
<dbReference type="PANTHER" id="PTHR33327:SF3">
    <property type="entry name" value="RNA-DIRECTED DNA POLYMERASE"/>
    <property type="match status" value="1"/>
</dbReference>
<gene>
    <name evidence="1" type="ORF">SFRICE_038602</name>
</gene>
<dbReference type="EMBL" id="ODYU01004837">
    <property type="protein sequence ID" value="SOQ45128.1"/>
    <property type="molecule type" value="Genomic_DNA"/>
</dbReference>
<dbReference type="AlphaFoldDB" id="A0A2H1VWF4"/>